<comment type="caution">
    <text evidence="4">The sequence shown here is derived from an EMBL/GenBank/DDBJ whole genome shotgun (WGS) entry which is preliminary data.</text>
</comment>
<dbReference type="GO" id="GO:0043386">
    <property type="term" value="P:mycotoxin biosynthetic process"/>
    <property type="evidence" value="ECO:0007669"/>
    <property type="project" value="InterPro"/>
</dbReference>
<dbReference type="EMBL" id="JARKIF010000004">
    <property type="protein sequence ID" value="KAJ7641908.1"/>
    <property type="molecule type" value="Genomic_DNA"/>
</dbReference>
<dbReference type="InterPro" id="IPR021765">
    <property type="entry name" value="UstYa-like"/>
</dbReference>
<evidence type="ECO:0000256" key="3">
    <source>
        <dbReference type="SAM" id="MobiDB-lite"/>
    </source>
</evidence>
<evidence type="ECO:0008006" key="6">
    <source>
        <dbReference type="Google" id="ProtNLM"/>
    </source>
</evidence>
<proteinExistence type="inferred from homology"/>
<dbReference type="AlphaFoldDB" id="A0AAD7C8F5"/>
<gene>
    <name evidence="4" type="ORF">FB45DRAFT_901322</name>
</gene>
<comment type="pathway">
    <text evidence="1">Mycotoxin biosynthesis.</text>
</comment>
<accession>A0AAD7C8F5</accession>
<feature type="region of interest" description="Disordered" evidence="3">
    <location>
        <begin position="1"/>
        <end position="28"/>
    </location>
</feature>
<dbReference type="Proteomes" id="UP001221142">
    <property type="component" value="Unassembled WGS sequence"/>
</dbReference>
<organism evidence="4 5">
    <name type="scientific">Roridomyces roridus</name>
    <dbReference type="NCBI Taxonomy" id="1738132"/>
    <lineage>
        <taxon>Eukaryota</taxon>
        <taxon>Fungi</taxon>
        <taxon>Dikarya</taxon>
        <taxon>Basidiomycota</taxon>
        <taxon>Agaricomycotina</taxon>
        <taxon>Agaricomycetes</taxon>
        <taxon>Agaricomycetidae</taxon>
        <taxon>Agaricales</taxon>
        <taxon>Marasmiineae</taxon>
        <taxon>Mycenaceae</taxon>
        <taxon>Roridomyces</taxon>
    </lineage>
</organism>
<dbReference type="Pfam" id="PF11807">
    <property type="entry name" value="UstYa"/>
    <property type="match status" value="1"/>
</dbReference>
<dbReference type="PANTHER" id="PTHR33365:SF4">
    <property type="entry name" value="CYCLOCHLOROTINE BIOSYNTHESIS PROTEIN O"/>
    <property type="match status" value="1"/>
</dbReference>
<evidence type="ECO:0000313" key="5">
    <source>
        <dbReference type="Proteomes" id="UP001221142"/>
    </source>
</evidence>
<sequence length="257" mass="29246">MSARFDYTPLDTEDAESQKVHGQRNYAQPPPEIPSRRVLYIILLCETLLLLVISIRWLQATQSCHPTLLYSPAQDAVEYGITSYAITGEDARFHIPPSPSLDAAWDNLYNFGVTQIPKSKARLLPNKTAAIPGDESNYIIELDVFHNLHCLNMVRKALHPEHYAGPEIMPLSHLDHCVDWMRQSLMCAGDTSAVVWQWDPVQNITTFQGSVAHTCRNFDKLREWAKENEIQRRFDNSVRMGDDGIEIGVIPKDFTLQ</sequence>
<evidence type="ECO:0000256" key="2">
    <source>
        <dbReference type="ARBA" id="ARBA00035112"/>
    </source>
</evidence>
<protein>
    <recommendedName>
        <fullName evidence="6">Tat pathway signal sequence</fullName>
    </recommendedName>
</protein>
<evidence type="ECO:0000256" key="1">
    <source>
        <dbReference type="ARBA" id="ARBA00004685"/>
    </source>
</evidence>
<name>A0AAD7C8F5_9AGAR</name>
<keyword evidence="5" id="KW-1185">Reference proteome</keyword>
<reference evidence="4" key="1">
    <citation type="submission" date="2023-03" db="EMBL/GenBank/DDBJ databases">
        <title>Massive genome expansion in bonnet fungi (Mycena s.s.) driven by repeated elements and novel gene families across ecological guilds.</title>
        <authorList>
            <consortium name="Lawrence Berkeley National Laboratory"/>
            <person name="Harder C.B."/>
            <person name="Miyauchi S."/>
            <person name="Viragh M."/>
            <person name="Kuo A."/>
            <person name="Thoen E."/>
            <person name="Andreopoulos B."/>
            <person name="Lu D."/>
            <person name="Skrede I."/>
            <person name="Drula E."/>
            <person name="Henrissat B."/>
            <person name="Morin E."/>
            <person name="Kohler A."/>
            <person name="Barry K."/>
            <person name="LaButti K."/>
            <person name="Morin E."/>
            <person name="Salamov A."/>
            <person name="Lipzen A."/>
            <person name="Mereny Z."/>
            <person name="Hegedus B."/>
            <person name="Baldrian P."/>
            <person name="Stursova M."/>
            <person name="Weitz H."/>
            <person name="Taylor A."/>
            <person name="Grigoriev I.V."/>
            <person name="Nagy L.G."/>
            <person name="Martin F."/>
            <person name="Kauserud H."/>
        </authorList>
    </citation>
    <scope>NUCLEOTIDE SEQUENCE</scope>
    <source>
        <strain evidence="4">9284</strain>
    </source>
</reference>
<dbReference type="PANTHER" id="PTHR33365">
    <property type="entry name" value="YALI0B05434P"/>
    <property type="match status" value="1"/>
</dbReference>
<evidence type="ECO:0000313" key="4">
    <source>
        <dbReference type="EMBL" id="KAJ7641908.1"/>
    </source>
</evidence>
<comment type="similarity">
    <text evidence="2">Belongs to the ustYa family.</text>
</comment>